<dbReference type="eggNOG" id="COG0236">
    <property type="taxonomic scope" value="Bacteria"/>
</dbReference>
<dbReference type="Gene3D" id="1.10.1200.10">
    <property type="entry name" value="ACP-like"/>
    <property type="match status" value="1"/>
</dbReference>
<dbReference type="SUPFAM" id="SSF47336">
    <property type="entry name" value="ACP-like"/>
    <property type="match status" value="1"/>
</dbReference>
<evidence type="ECO:0000256" key="1">
    <source>
        <dbReference type="ARBA" id="ARBA00022450"/>
    </source>
</evidence>
<dbReference type="RefSeq" id="WP_007462136.1">
    <property type="nucleotide sequence ID" value="NZ_HF570108.1"/>
</dbReference>
<feature type="domain" description="Carrier" evidence="3">
    <location>
        <begin position="6"/>
        <end position="84"/>
    </location>
</feature>
<protein>
    <submittedName>
        <fullName evidence="4">Oxytetracycline polyketide synthase acyl carrier protein</fullName>
    </submittedName>
</protein>
<organism evidence="4 5">
    <name type="scientific">Micromonospora lupini str. Lupac 08</name>
    <dbReference type="NCBI Taxonomy" id="1150864"/>
    <lineage>
        <taxon>Bacteria</taxon>
        <taxon>Bacillati</taxon>
        <taxon>Actinomycetota</taxon>
        <taxon>Actinomycetes</taxon>
        <taxon>Micromonosporales</taxon>
        <taxon>Micromonosporaceae</taxon>
        <taxon>Micromonospora</taxon>
    </lineage>
</organism>
<dbReference type="STRING" id="1150864.MILUP08_44621"/>
<proteinExistence type="predicted"/>
<reference evidence="4 5" key="1">
    <citation type="journal article" date="2012" name="J. Bacteriol.">
        <title>Genome Sequence of Micromonospora lupini Lupac 08, Isolated from Root Nodules of Lupinus angustifolius.</title>
        <authorList>
            <person name="Alonso-Vega P."/>
            <person name="Normand P."/>
            <person name="Bacigalupe R."/>
            <person name="Pujic P."/>
            <person name="Lajus A."/>
            <person name="Vallenet D."/>
            <person name="Carro L."/>
            <person name="Coll P."/>
            <person name="Trujillo M.E."/>
        </authorList>
    </citation>
    <scope>NUCLEOTIDE SEQUENCE [LARGE SCALE GENOMIC DNA]</scope>
    <source>
        <strain evidence="4 5">Lupac 08</strain>
    </source>
</reference>
<dbReference type="InterPro" id="IPR036736">
    <property type="entry name" value="ACP-like_sf"/>
</dbReference>
<dbReference type="EMBL" id="CAIE01000036">
    <property type="protein sequence ID" value="CCH19746.1"/>
    <property type="molecule type" value="Genomic_DNA"/>
</dbReference>
<dbReference type="InterPro" id="IPR020806">
    <property type="entry name" value="PKS_PP-bd"/>
</dbReference>
<keyword evidence="1" id="KW-0596">Phosphopantetheine</keyword>
<dbReference type="InterPro" id="IPR006162">
    <property type="entry name" value="Ppantetheine_attach_site"/>
</dbReference>
<evidence type="ECO:0000256" key="2">
    <source>
        <dbReference type="ARBA" id="ARBA00022553"/>
    </source>
</evidence>
<evidence type="ECO:0000313" key="5">
    <source>
        <dbReference type="Proteomes" id="UP000003448"/>
    </source>
</evidence>
<evidence type="ECO:0000259" key="3">
    <source>
        <dbReference type="PROSITE" id="PS50075"/>
    </source>
</evidence>
<dbReference type="PROSITE" id="PS00012">
    <property type="entry name" value="PHOSPHOPANTETHEINE"/>
    <property type="match status" value="1"/>
</dbReference>
<dbReference type="OrthoDB" id="156693at2"/>
<dbReference type="GO" id="GO:0031177">
    <property type="term" value="F:phosphopantetheine binding"/>
    <property type="evidence" value="ECO:0007669"/>
    <property type="project" value="InterPro"/>
</dbReference>
<dbReference type="InterPro" id="IPR009081">
    <property type="entry name" value="PP-bd_ACP"/>
</dbReference>
<sequence>MTTRELLSLDDLRRILREAAGDDDTVDIDGDILDTPFVELGFDSLAILETVSRVSREFSVALPDEVVERCDTPRAFLEDVNRTLTGV</sequence>
<keyword evidence="5" id="KW-1185">Reference proteome</keyword>
<dbReference type="Proteomes" id="UP000003448">
    <property type="component" value="Unassembled WGS sequence"/>
</dbReference>
<dbReference type="PROSITE" id="PS50075">
    <property type="entry name" value="CARRIER"/>
    <property type="match status" value="1"/>
</dbReference>
<keyword evidence="2" id="KW-0597">Phosphoprotein</keyword>
<dbReference type="AlphaFoldDB" id="I0L7E9"/>
<name>I0L7E9_9ACTN</name>
<gene>
    <name evidence="4" type="ORF">MILUP08_44621</name>
</gene>
<evidence type="ECO:0000313" key="4">
    <source>
        <dbReference type="EMBL" id="CCH19746.1"/>
    </source>
</evidence>
<dbReference type="Pfam" id="PF00550">
    <property type="entry name" value="PP-binding"/>
    <property type="match status" value="1"/>
</dbReference>
<accession>I0L7E9</accession>
<dbReference type="SMART" id="SM00823">
    <property type="entry name" value="PKS_PP"/>
    <property type="match status" value="1"/>
</dbReference>